<dbReference type="STRING" id="929713.NIASO_07780"/>
<dbReference type="RefSeq" id="WP_008584834.1">
    <property type="nucleotide sequence ID" value="NZ_CP007035.1"/>
</dbReference>
<comment type="similarity">
    <text evidence="2 6">Belongs to the dTDP-4-dehydrorhamnose reductase family.</text>
</comment>
<dbReference type="UniPathway" id="UPA00124"/>
<dbReference type="SUPFAM" id="SSF51735">
    <property type="entry name" value="NAD(P)-binding Rossmann-fold domains"/>
    <property type="match status" value="1"/>
</dbReference>
<dbReference type="Gene3D" id="3.40.50.720">
    <property type="entry name" value="NAD(P)-binding Rossmann-like Domain"/>
    <property type="match status" value="1"/>
</dbReference>
<gene>
    <name evidence="8" type="ORF">NIASO_07780</name>
</gene>
<keyword evidence="6" id="KW-0560">Oxidoreductase</keyword>
<dbReference type="GO" id="GO:0019305">
    <property type="term" value="P:dTDP-rhamnose biosynthetic process"/>
    <property type="evidence" value="ECO:0007669"/>
    <property type="project" value="UniProtKB-UniPathway"/>
</dbReference>
<evidence type="ECO:0000256" key="3">
    <source>
        <dbReference type="ARBA" id="ARBA00012929"/>
    </source>
</evidence>
<evidence type="ECO:0000256" key="4">
    <source>
        <dbReference type="ARBA" id="ARBA00017099"/>
    </source>
</evidence>
<dbReference type="AlphaFoldDB" id="W0EWC0"/>
<dbReference type="PANTHER" id="PTHR10491">
    <property type="entry name" value="DTDP-4-DEHYDRORHAMNOSE REDUCTASE"/>
    <property type="match status" value="1"/>
</dbReference>
<name>W0EWC0_9BACT</name>
<evidence type="ECO:0000313" key="9">
    <source>
        <dbReference type="Proteomes" id="UP000003586"/>
    </source>
</evidence>
<dbReference type="HOGENOM" id="CLU_045518_1_2_10"/>
<accession>W0EWC0</accession>
<dbReference type="NCBIfam" id="TIGR01214">
    <property type="entry name" value="rmlD"/>
    <property type="match status" value="1"/>
</dbReference>
<dbReference type="InterPro" id="IPR005913">
    <property type="entry name" value="dTDP_dehydrorham_reduct"/>
</dbReference>
<dbReference type="InterPro" id="IPR036291">
    <property type="entry name" value="NAD(P)-bd_dom_sf"/>
</dbReference>
<evidence type="ECO:0000256" key="2">
    <source>
        <dbReference type="ARBA" id="ARBA00010944"/>
    </source>
</evidence>
<dbReference type="eggNOG" id="COG1091">
    <property type="taxonomic scope" value="Bacteria"/>
</dbReference>
<comment type="function">
    <text evidence="6">Catalyzes the reduction of dTDP-6-deoxy-L-lyxo-4-hexulose to yield dTDP-L-rhamnose.</text>
</comment>
<protein>
    <recommendedName>
        <fullName evidence="4 6">dTDP-4-dehydrorhamnose reductase</fullName>
        <ecNumber evidence="3 6">1.1.1.133</ecNumber>
    </recommendedName>
</protein>
<feature type="domain" description="RmlD-like substrate binding" evidence="7">
    <location>
        <begin position="6"/>
        <end position="287"/>
    </location>
</feature>
<dbReference type="Gene3D" id="3.90.25.10">
    <property type="entry name" value="UDP-galactose 4-epimerase, domain 1"/>
    <property type="match status" value="1"/>
</dbReference>
<reference evidence="8 9" key="1">
    <citation type="submission" date="2013-12" db="EMBL/GenBank/DDBJ databases">
        <authorList>
            <consortium name="DOE Joint Genome Institute"/>
            <person name="Eisen J."/>
            <person name="Huntemann M."/>
            <person name="Han J."/>
            <person name="Chen A."/>
            <person name="Kyrpides N."/>
            <person name="Mavromatis K."/>
            <person name="Markowitz V."/>
            <person name="Palaniappan K."/>
            <person name="Ivanova N."/>
            <person name="Schaumberg A."/>
            <person name="Pati A."/>
            <person name="Liolios K."/>
            <person name="Nordberg H.P."/>
            <person name="Cantor M.N."/>
            <person name="Hua S.X."/>
            <person name="Woyke T."/>
        </authorList>
    </citation>
    <scope>NUCLEOTIDE SEQUENCE [LARGE SCALE GENOMIC DNA]</scope>
    <source>
        <strain evidence="9">DSM 19437</strain>
    </source>
</reference>
<dbReference type="GO" id="GO:0005829">
    <property type="term" value="C:cytosol"/>
    <property type="evidence" value="ECO:0007669"/>
    <property type="project" value="TreeGrafter"/>
</dbReference>
<evidence type="ECO:0000313" key="8">
    <source>
        <dbReference type="EMBL" id="AHF15082.1"/>
    </source>
</evidence>
<organism evidence="8 9">
    <name type="scientific">Niabella soli DSM 19437</name>
    <dbReference type="NCBI Taxonomy" id="929713"/>
    <lineage>
        <taxon>Bacteria</taxon>
        <taxon>Pseudomonadati</taxon>
        <taxon>Bacteroidota</taxon>
        <taxon>Chitinophagia</taxon>
        <taxon>Chitinophagales</taxon>
        <taxon>Chitinophagaceae</taxon>
        <taxon>Niabella</taxon>
    </lineage>
</organism>
<proteinExistence type="inferred from homology"/>
<dbReference type="Pfam" id="PF04321">
    <property type="entry name" value="RmlD_sub_bind"/>
    <property type="match status" value="1"/>
</dbReference>
<dbReference type="OrthoDB" id="9803892at2"/>
<dbReference type="CDD" id="cd05254">
    <property type="entry name" value="dTDP_HR_like_SDR_e"/>
    <property type="match status" value="1"/>
</dbReference>
<evidence type="ECO:0000256" key="6">
    <source>
        <dbReference type="RuleBase" id="RU364082"/>
    </source>
</evidence>
<evidence type="ECO:0000259" key="7">
    <source>
        <dbReference type="Pfam" id="PF04321"/>
    </source>
</evidence>
<keyword evidence="6" id="KW-0521">NADP</keyword>
<dbReference type="GO" id="GO:0008831">
    <property type="term" value="F:dTDP-4-dehydrorhamnose reductase activity"/>
    <property type="evidence" value="ECO:0007669"/>
    <property type="project" value="UniProtKB-EC"/>
</dbReference>
<dbReference type="EMBL" id="CP007035">
    <property type="protein sequence ID" value="AHF15082.1"/>
    <property type="molecule type" value="Genomic_DNA"/>
</dbReference>
<keyword evidence="9" id="KW-1185">Reference proteome</keyword>
<sequence length="290" mass="31809">MNKQIKVLVTGSNGQVGSELNALSHQYPALVFKFTDRSNMSITDPEAVESCFRDFEPDYCINCAAYTAVDKAEEAAAAVIATQINADAVELLARTCTAHNTKLVHISTDYVFDGTAHQPYRPDAATNPVSVYGATKLKGEQLAAAHTDAVIIRTAWVYSSFGKNFVKTMLRLMSERPAINVVSDQQGSPTYARDLAAAILDLVSKGKWVAGIYHYTNEGTTTWYDFAVAIKKLASSSCEVHPIPTSAFPTPAKRPSYSVLDKSSFKDTFHLNIPYWESSLKKCIEMMEVA</sequence>
<dbReference type="Proteomes" id="UP000003586">
    <property type="component" value="Chromosome"/>
</dbReference>
<evidence type="ECO:0000256" key="5">
    <source>
        <dbReference type="ARBA" id="ARBA00048200"/>
    </source>
</evidence>
<comment type="catalytic activity">
    <reaction evidence="5">
        <text>dTDP-beta-L-rhamnose + NADP(+) = dTDP-4-dehydro-beta-L-rhamnose + NADPH + H(+)</text>
        <dbReference type="Rhea" id="RHEA:21796"/>
        <dbReference type="ChEBI" id="CHEBI:15378"/>
        <dbReference type="ChEBI" id="CHEBI:57510"/>
        <dbReference type="ChEBI" id="CHEBI:57783"/>
        <dbReference type="ChEBI" id="CHEBI:58349"/>
        <dbReference type="ChEBI" id="CHEBI:62830"/>
        <dbReference type="EC" id="1.1.1.133"/>
    </reaction>
</comment>
<comment type="pathway">
    <text evidence="1 6">Carbohydrate biosynthesis; dTDP-L-rhamnose biosynthesis.</text>
</comment>
<dbReference type="PANTHER" id="PTHR10491:SF4">
    <property type="entry name" value="METHIONINE ADENOSYLTRANSFERASE 2 SUBUNIT BETA"/>
    <property type="match status" value="1"/>
</dbReference>
<evidence type="ECO:0000256" key="1">
    <source>
        <dbReference type="ARBA" id="ARBA00004781"/>
    </source>
</evidence>
<dbReference type="InterPro" id="IPR029903">
    <property type="entry name" value="RmlD-like-bd"/>
</dbReference>
<dbReference type="EC" id="1.1.1.133" evidence="3 6"/>
<dbReference type="KEGG" id="nso:NIASO_07780"/>